<name>A0A2A4G1E7_9FLAO</name>
<organism evidence="2 3">
    <name type="scientific">Sediminicola luteus</name>
    <dbReference type="NCBI Taxonomy" id="319238"/>
    <lineage>
        <taxon>Bacteria</taxon>
        <taxon>Pseudomonadati</taxon>
        <taxon>Bacteroidota</taxon>
        <taxon>Flavobacteriia</taxon>
        <taxon>Flavobacteriales</taxon>
        <taxon>Flavobacteriaceae</taxon>
        <taxon>Sediminicola</taxon>
    </lineage>
</organism>
<dbReference type="Pfam" id="PF12412">
    <property type="entry name" value="DUF3667"/>
    <property type="match status" value="1"/>
</dbReference>
<protein>
    <recommendedName>
        <fullName evidence="4">DUF3667 domain-containing protein</fullName>
    </recommendedName>
</protein>
<dbReference type="Proteomes" id="UP000219559">
    <property type="component" value="Unassembled WGS sequence"/>
</dbReference>
<dbReference type="RefSeq" id="WP_097440909.1">
    <property type="nucleotide sequence ID" value="NZ_KZ300477.1"/>
</dbReference>
<feature type="transmembrane region" description="Helical" evidence="1">
    <location>
        <begin position="228"/>
        <end position="252"/>
    </location>
</feature>
<dbReference type="EMBL" id="NBWU01000007">
    <property type="protein sequence ID" value="PCE62799.1"/>
    <property type="molecule type" value="Genomic_DNA"/>
</dbReference>
<evidence type="ECO:0000313" key="3">
    <source>
        <dbReference type="Proteomes" id="UP000219559"/>
    </source>
</evidence>
<dbReference type="InterPro" id="IPR022134">
    <property type="entry name" value="DUF3667"/>
</dbReference>
<proteinExistence type="predicted"/>
<sequence length="261" mass="30487">MNCKNCQEPLAETHLFCAHCGAKVIRNRLTLKQILKDFGENVLGWDNKYFRTIRGMIKEPDVLLKAYFGGTRRRYMHPLTFMTIGMALSIFVYSIYDEQYLELTAGLSDSYAEANPDQNQEVFNQKEFNRTIQAFMLKYMNLMTYLMLPLFSFMTWVIFRKPYNFSEHLVANAYTQGITFLTTTLFFLLTVWVDPRFYWVASLLTIIAYTYVFARLYRLGFWKMILKLLLFAIVLGVIFIIAMVIGVAYMIISGAIPIPEQ</sequence>
<keyword evidence="3" id="KW-1185">Reference proteome</keyword>
<reference evidence="2 3" key="1">
    <citation type="submission" date="2017-04" db="EMBL/GenBank/DDBJ databases">
        <title>A new member of the family Flavobacteriaceae isolated from ascidians.</title>
        <authorList>
            <person name="Chen L."/>
        </authorList>
    </citation>
    <scope>NUCLEOTIDE SEQUENCE [LARGE SCALE GENOMIC DNA]</scope>
    <source>
        <strain evidence="2 3">HQA918</strain>
    </source>
</reference>
<evidence type="ECO:0000256" key="1">
    <source>
        <dbReference type="SAM" id="Phobius"/>
    </source>
</evidence>
<comment type="caution">
    <text evidence="2">The sequence shown here is derived from an EMBL/GenBank/DDBJ whole genome shotgun (WGS) entry which is preliminary data.</text>
</comment>
<keyword evidence="1" id="KW-1133">Transmembrane helix</keyword>
<evidence type="ECO:0000313" key="2">
    <source>
        <dbReference type="EMBL" id="PCE62799.1"/>
    </source>
</evidence>
<feature type="transmembrane region" description="Helical" evidence="1">
    <location>
        <begin position="197"/>
        <end position="216"/>
    </location>
</feature>
<dbReference type="AlphaFoldDB" id="A0A2A4G1E7"/>
<feature type="transmembrane region" description="Helical" evidence="1">
    <location>
        <begin position="75"/>
        <end position="96"/>
    </location>
</feature>
<feature type="transmembrane region" description="Helical" evidence="1">
    <location>
        <begin position="171"/>
        <end position="191"/>
    </location>
</feature>
<keyword evidence="1" id="KW-0812">Transmembrane</keyword>
<evidence type="ECO:0008006" key="4">
    <source>
        <dbReference type="Google" id="ProtNLM"/>
    </source>
</evidence>
<keyword evidence="1" id="KW-0472">Membrane</keyword>
<accession>A0A2A4G1E7</accession>
<gene>
    <name evidence="2" type="ORF">B7P33_16075</name>
</gene>
<dbReference type="OrthoDB" id="1143019at2"/>
<feature type="transmembrane region" description="Helical" evidence="1">
    <location>
        <begin position="139"/>
        <end position="159"/>
    </location>
</feature>